<organism evidence="4 5">
    <name type="scientific">Tegillarca granosa</name>
    <name type="common">Malaysian cockle</name>
    <name type="synonym">Anadara granosa</name>
    <dbReference type="NCBI Taxonomy" id="220873"/>
    <lineage>
        <taxon>Eukaryota</taxon>
        <taxon>Metazoa</taxon>
        <taxon>Spiralia</taxon>
        <taxon>Lophotrochozoa</taxon>
        <taxon>Mollusca</taxon>
        <taxon>Bivalvia</taxon>
        <taxon>Autobranchia</taxon>
        <taxon>Pteriomorphia</taxon>
        <taxon>Arcoida</taxon>
        <taxon>Arcoidea</taxon>
        <taxon>Arcidae</taxon>
        <taxon>Tegillarca</taxon>
    </lineage>
</organism>
<dbReference type="InterPro" id="IPR018247">
    <property type="entry name" value="EF_Hand_1_Ca_BS"/>
</dbReference>
<feature type="non-terminal residue" evidence="4">
    <location>
        <position position="88"/>
    </location>
</feature>
<evidence type="ECO:0000313" key="5">
    <source>
        <dbReference type="Proteomes" id="UP001217089"/>
    </source>
</evidence>
<dbReference type="InterPro" id="IPR050145">
    <property type="entry name" value="Centrin_CML-like"/>
</dbReference>
<reference evidence="4 5" key="1">
    <citation type="submission" date="2022-12" db="EMBL/GenBank/DDBJ databases">
        <title>Chromosome-level genome of Tegillarca granosa.</title>
        <authorList>
            <person name="Kim J."/>
        </authorList>
    </citation>
    <scope>NUCLEOTIDE SEQUENCE [LARGE SCALE GENOMIC DNA]</scope>
    <source>
        <strain evidence="4">Teg-2019</strain>
        <tissue evidence="4">Adductor muscle</tissue>
    </source>
</reference>
<dbReference type="SUPFAM" id="SSF47473">
    <property type="entry name" value="EF-hand"/>
    <property type="match status" value="1"/>
</dbReference>
<dbReference type="Proteomes" id="UP001217089">
    <property type="component" value="Unassembled WGS sequence"/>
</dbReference>
<feature type="domain" description="EF-hand" evidence="3">
    <location>
        <begin position="65"/>
        <end position="88"/>
    </location>
</feature>
<dbReference type="SMART" id="SM00054">
    <property type="entry name" value="EFh"/>
    <property type="match status" value="2"/>
</dbReference>
<accession>A0ABQ9EG41</accession>
<comment type="caution">
    <text evidence="4">The sequence shown here is derived from an EMBL/GenBank/DDBJ whole genome shotgun (WGS) entry which is preliminary data.</text>
</comment>
<evidence type="ECO:0000256" key="2">
    <source>
        <dbReference type="ARBA" id="ARBA00022837"/>
    </source>
</evidence>
<evidence type="ECO:0000313" key="4">
    <source>
        <dbReference type="EMBL" id="KAJ8302485.1"/>
    </source>
</evidence>
<dbReference type="PROSITE" id="PS00018">
    <property type="entry name" value="EF_HAND_1"/>
    <property type="match status" value="2"/>
</dbReference>
<dbReference type="CDD" id="cd00051">
    <property type="entry name" value="EFh"/>
    <property type="match status" value="1"/>
</dbReference>
<dbReference type="Pfam" id="PF13499">
    <property type="entry name" value="EF-hand_7"/>
    <property type="match status" value="1"/>
</dbReference>
<dbReference type="EMBL" id="JARBDR010000917">
    <property type="protein sequence ID" value="KAJ8302485.1"/>
    <property type="molecule type" value="Genomic_DNA"/>
</dbReference>
<keyword evidence="1" id="KW-0677">Repeat</keyword>
<keyword evidence="2" id="KW-0106">Calcium</keyword>
<dbReference type="PROSITE" id="PS50222">
    <property type="entry name" value="EF_HAND_2"/>
    <property type="match status" value="3"/>
</dbReference>
<name>A0ABQ9EG41_TEGGR</name>
<dbReference type="InterPro" id="IPR011992">
    <property type="entry name" value="EF-hand-dom_pair"/>
</dbReference>
<feature type="domain" description="EF-hand" evidence="3">
    <location>
        <begin position="29"/>
        <end position="64"/>
    </location>
</feature>
<keyword evidence="5" id="KW-1185">Reference proteome</keyword>
<protein>
    <recommendedName>
        <fullName evidence="3">EF-hand domain-containing protein</fullName>
    </recommendedName>
</protein>
<dbReference type="PANTHER" id="PTHR23050">
    <property type="entry name" value="CALCIUM BINDING PROTEIN"/>
    <property type="match status" value="1"/>
</dbReference>
<sequence length="88" mass="10160">MIRSVDVDKSGAIDFEEFLQIFKQKLSLDPEKELRDVFGVFDHNKDGFISSEELYDVLNRLGIVTSREESREMVKEADLNSDGKVDYI</sequence>
<proteinExistence type="predicted"/>
<dbReference type="Pfam" id="PF00036">
    <property type="entry name" value="EF-hand_1"/>
    <property type="match status" value="1"/>
</dbReference>
<evidence type="ECO:0000259" key="3">
    <source>
        <dbReference type="PROSITE" id="PS50222"/>
    </source>
</evidence>
<gene>
    <name evidence="4" type="ORF">KUTeg_018881</name>
</gene>
<dbReference type="InterPro" id="IPR002048">
    <property type="entry name" value="EF_hand_dom"/>
</dbReference>
<evidence type="ECO:0000256" key="1">
    <source>
        <dbReference type="ARBA" id="ARBA00022737"/>
    </source>
</evidence>
<dbReference type="Gene3D" id="1.10.238.10">
    <property type="entry name" value="EF-hand"/>
    <property type="match status" value="2"/>
</dbReference>
<feature type="domain" description="EF-hand" evidence="3">
    <location>
        <begin position="1"/>
        <end position="28"/>
    </location>
</feature>